<dbReference type="FunFam" id="2.30.30.40:FF:000046">
    <property type="entry name" value="Drebrin-like protein isoform B"/>
    <property type="match status" value="1"/>
</dbReference>
<evidence type="ECO:0000313" key="12">
    <source>
        <dbReference type="EMBL" id="KAH0816128.1"/>
    </source>
</evidence>
<dbReference type="GO" id="GO:0030425">
    <property type="term" value="C:dendrite"/>
    <property type="evidence" value="ECO:0007669"/>
    <property type="project" value="TreeGrafter"/>
</dbReference>
<sequence length="500" mass="57103">MSINLDKHRDELVSAWKDVLDNKTDTNWALFAYEGQTNILKFVSKGSGGIEELTEDLNSCKIMYAFVKVDDPKTSLDKFVLINWQGEGANTLRKGISANHLRDIEKFFPGAHLTINARNDEEVEPQLIVEKVAKSGSAYSFKAPRAEIIEPTGPVGTTYQRVNPIKEINARERDQFWRKEEEEEKKRIEEERSRKELERQKNEEELRRRELQETAKRDAEMSLRNNNIDQIKQAEKDAAQPLPVSANYDDFENDYRSKVSQSDVLRNQRKQEAHDLIAQRTIDARSVFEQHTAAGQVKKIPEKPVRNSILKAQHLAPVDTSSRADDPSDDECDQFSTIKRSPKDVDKKALASPVTPPANVEVSKQEMAQEKPVEQITDQQFVDEYLYGFSTPGLQARALYDYQAVDDTEITFDPGDIITNIDQVDEGWWQGLAPNGFSGVEEQFRGSPDKRRQISQPYLSMTLARGLDSNGSSIWKYRFRSRVCTFALPYDLSIAHPDIK</sequence>
<dbReference type="EMBL" id="JABDTM020022022">
    <property type="protein sequence ID" value="KAH0816128.1"/>
    <property type="molecule type" value="Genomic_DNA"/>
</dbReference>
<dbReference type="PROSITE" id="PS51263">
    <property type="entry name" value="ADF_H"/>
    <property type="match status" value="1"/>
</dbReference>
<dbReference type="Gene3D" id="3.40.20.10">
    <property type="entry name" value="Severin"/>
    <property type="match status" value="1"/>
</dbReference>
<proteinExistence type="inferred from homology"/>
<dbReference type="SMART" id="SM00326">
    <property type="entry name" value="SH3"/>
    <property type="match status" value="1"/>
</dbReference>
<dbReference type="Proteomes" id="UP000719412">
    <property type="component" value="Unassembled WGS sequence"/>
</dbReference>
<evidence type="ECO:0000256" key="7">
    <source>
        <dbReference type="ARBA" id="ARBA00023212"/>
    </source>
</evidence>
<dbReference type="SMART" id="SM00102">
    <property type="entry name" value="ADF"/>
    <property type="match status" value="1"/>
</dbReference>
<name>A0A8J6LDV0_TENMO</name>
<feature type="region of interest" description="Disordered" evidence="9">
    <location>
        <begin position="308"/>
        <end position="372"/>
    </location>
</feature>
<dbReference type="GO" id="GO:0005884">
    <property type="term" value="C:actin filament"/>
    <property type="evidence" value="ECO:0007669"/>
    <property type="project" value="TreeGrafter"/>
</dbReference>
<keyword evidence="5" id="KW-0175">Coiled coil</keyword>
<feature type="compositionally biased region" description="Basic and acidic residues" evidence="9">
    <location>
        <begin position="363"/>
        <end position="372"/>
    </location>
</feature>
<comment type="subcellular location">
    <subcellularLocation>
        <location evidence="1">Cytoplasm</location>
        <location evidence="1">Cytoskeleton</location>
    </subcellularLocation>
</comment>
<dbReference type="PANTHER" id="PTHR10829">
    <property type="entry name" value="CORTACTIN AND DREBRIN"/>
    <property type="match status" value="1"/>
</dbReference>
<feature type="compositionally biased region" description="Basic and acidic residues" evidence="9">
    <location>
        <begin position="180"/>
        <end position="221"/>
    </location>
</feature>
<evidence type="ECO:0000256" key="3">
    <source>
        <dbReference type="ARBA" id="ARBA00022443"/>
    </source>
</evidence>
<evidence type="ECO:0000256" key="1">
    <source>
        <dbReference type="ARBA" id="ARBA00004245"/>
    </source>
</evidence>
<feature type="domain" description="SH3" evidence="10">
    <location>
        <begin position="391"/>
        <end position="464"/>
    </location>
</feature>
<evidence type="ECO:0000256" key="5">
    <source>
        <dbReference type="ARBA" id="ARBA00023054"/>
    </source>
</evidence>
<dbReference type="GO" id="GO:0048812">
    <property type="term" value="P:neuron projection morphogenesis"/>
    <property type="evidence" value="ECO:0007669"/>
    <property type="project" value="TreeGrafter"/>
</dbReference>
<dbReference type="GO" id="GO:0045773">
    <property type="term" value="P:positive regulation of axon extension"/>
    <property type="evidence" value="ECO:0007669"/>
    <property type="project" value="TreeGrafter"/>
</dbReference>
<keyword evidence="6" id="KW-0009">Actin-binding</keyword>
<organism evidence="12 13">
    <name type="scientific">Tenebrio molitor</name>
    <name type="common">Yellow mealworm beetle</name>
    <dbReference type="NCBI Taxonomy" id="7067"/>
    <lineage>
        <taxon>Eukaryota</taxon>
        <taxon>Metazoa</taxon>
        <taxon>Ecdysozoa</taxon>
        <taxon>Arthropoda</taxon>
        <taxon>Hexapoda</taxon>
        <taxon>Insecta</taxon>
        <taxon>Pterygota</taxon>
        <taxon>Neoptera</taxon>
        <taxon>Endopterygota</taxon>
        <taxon>Coleoptera</taxon>
        <taxon>Polyphaga</taxon>
        <taxon>Cucujiformia</taxon>
        <taxon>Tenebrionidae</taxon>
        <taxon>Tenebrio</taxon>
    </lineage>
</organism>
<evidence type="ECO:0000256" key="8">
    <source>
        <dbReference type="PROSITE-ProRule" id="PRU00192"/>
    </source>
</evidence>
<dbReference type="GO" id="GO:0014069">
    <property type="term" value="C:postsynaptic density"/>
    <property type="evidence" value="ECO:0007669"/>
    <property type="project" value="TreeGrafter"/>
</dbReference>
<dbReference type="Pfam" id="PF00241">
    <property type="entry name" value="Cofilin_ADF"/>
    <property type="match status" value="1"/>
</dbReference>
<comment type="caution">
    <text evidence="12">The sequence shown here is derived from an EMBL/GenBank/DDBJ whole genome shotgun (WGS) entry which is preliminary data.</text>
</comment>
<dbReference type="PROSITE" id="PS50002">
    <property type="entry name" value="SH3"/>
    <property type="match status" value="1"/>
</dbReference>
<dbReference type="GO" id="GO:0098974">
    <property type="term" value="P:postsynaptic actin cytoskeleton organization"/>
    <property type="evidence" value="ECO:0007669"/>
    <property type="project" value="TreeGrafter"/>
</dbReference>
<dbReference type="GO" id="GO:0030864">
    <property type="term" value="C:cortical actin cytoskeleton"/>
    <property type="evidence" value="ECO:0007669"/>
    <property type="project" value="TreeGrafter"/>
</dbReference>
<reference evidence="12" key="1">
    <citation type="journal article" date="2020" name="J Insects Food Feed">
        <title>The yellow mealworm (Tenebrio molitor) genome: a resource for the emerging insects as food and feed industry.</title>
        <authorList>
            <person name="Eriksson T."/>
            <person name="Andere A."/>
            <person name="Kelstrup H."/>
            <person name="Emery V."/>
            <person name="Picard C."/>
        </authorList>
    </citation>
    <scope>NUCLEOTIDE SEQUENCE</scope>
    <source>
        <strain evidence="12">Stoneville</strain>
        <tissue evidence="12">Whole head</tissue>
    </source>
</reference>
<feature type="region of interest" description="Disordered" evidence="9">
    <location>
        <begin position="180"/>
        <end position="224"/>
    </location>
</feature>
<keyword evidence="7" id="KW-0206">Cytoskeleton</keyword>
<dbReference type="GO" id="GO:0030427">
    <property type="term" value="C:site of polarized growth"/>
    <property type="evidence" value="ECO:0007669"/>
    <property type="project" value="TreeGrafter"/>
</dbReference>
<dbReference type="Pfam" id="PF00018">
    <property type="entry name" value="SH3_1"/>
    <property type="match status" value="1"/>
</dbReference>
<protein>
    <recommendedName>
        <fullName evidence="14">Drebrin-like protein</fullName>
    </recommendedName>
</protein>
<dbReference type="SUPFAM" id="SSF50044">
    <property type="entry name" value="SH3-domain"/>
    <property type="match status" value="1"/>
</dbReference>
<evidence type="ECO:0000259" key="10">
    <source>
        <dbReference type="PROSITE" id="PS50002"/>
    </source>
</evidence>
<evidence type="ECO:0000256" key="6">
    <source>
        <dbReference type="ARBA" id="ARBA00023203"/>
    </source>
</evidence>
<reference evidence="12" key="2">
    <citation type="submission" date="2021-08" db="EMBL/GenBank/DDBJ databases">
        <authorList>
            <person name="Eriksson T."/>
        </authorList>
    </citation>
    <scope>NUCLEOTIDE SEQUENCE</scope>
    <source>
        <strain evidence="12">Stoneville</strain>
        <tissue evidence="12">Whole head</tissue>
    </source>
</reference>
<evidence type="ECO:0000259" key="11">
    <source>
        <dbReference type="PROSITE" id="PS51263"/>
    </source>
</evidence>
<dbReference type="GO" id="GO:0030027">
    <property type="term" value="C:lamellipodium"/>
    <property type="evidence" value="ECO:0007669"/>
    <property type="project" value="TreeGrafter"/>
</dbReference>
<dbReference type="CDD" id="cd11960">
    <property type="entry name" value="SH3_Abp1_eu"/>
    <property type="match status" value="1"/>
</dbReference>
<dbReference type="CDD" id="cd11281">
    <property type="entry name" value="ADF_drebrin_like"/>
    <property type="match status" value="1"/>
</dbReference>
<dbReference type="FunFam" id="3.40.20.10:FF:000011">
    <property type="entry name" value="Drebrin-like protein B"/>
    <property type="match status" value="1"/>
</dbReference>
<dbReference type="GO" id="GO:0030833">
    <property type="term" value="P:regulation of actin filament polymerization"/>
    <property type="evidence" value="ECO:0007669"/>
    <property type="project" value="TreeGrafter"/>
</dbReference>
<dbReference type="AlphaFoldDB" id="A0A8J6LDV0"/>
<dbReference type="InterPro" id="IPR035717">
    <property type="entry name" value="Drebrin-like_SH3"/>
</dbReference>
<feature type="domain" description="ADF-H" evidence="11">
    <location>
        <begin position="2"/>
        <end position="133"/>
    </location>
</feature>
<dbReference type="InterPro" id="IPR002108">
    <property type="entry name" value="ADF-H"/>
</dbReference>
<gene>
    <name evidence="12" type="ORF">GEV33_006663</name>
</gene>
<dbReference type="InterPro" id="IPR029006">
    <property type="entry name" value="ADF-H/Gelsolin-like_dom_sf"/>
</dbReference>
<evidence type="ECO:0008006" key="14">
    <source>
        <dbReference type="Google" id="ProtNLM"/>
    </source>
</evidence>
<comment type="similarity">
    <text evidence="2">Belongs to the ABP1 family.</text>
</comment>
<evidence type="ECO:0000256" key="4">
    <source>
        <dbReference type="ARBA" id="ARBA00022490"/>
    </source>
</evidence>
<dbReference type="Gene3D" id="2.30.30.40">
    <property type="entry name" value="SH3 Domains"/>
    <property type="match status" value="1"/>
</dbReference>
<dbReference type="SUPFAM" id="SSF55753">
    <property type="entry name" value="Actin depolymerizing proteins"/>
    <property type="match status" value="1"/>
</dbReference>
<accession>A0A8J6LDV0</accession>
<evidence type="ECO:0000313" key="13">
    <source>
        <dbReference type="Proteomes" id="UP000719412"/>
    </source>
</evidence>
<evidence type="ECO:0000256" key="2">
    <source>
        <dbReference type="ARBA" id="ARBA00011039"/>
    </source>
</evidence>
<dbReference type="PANTHER" id="PTHR10829:SF25">
    <property type="entry name" value="DREBRIN-LIKE PROTEIN"/>
    <property type="match status" value="1"/>
</dbReference>
<dbReference type="GO" id="GO:0051015">
    <property type="term" value="F:actin filament binding"/>
    <property type="evidence" value="ECO:0007669"/>
    <property type="project" value="TreeGrafter"/>
</dbReference>
<keyword evidence="3 8" id="KW-0728">SH3 domain</keyword>
<keyword evidence="13" id="KW-1185">Reference proteome</keyword>
<evidence type="ECO:0000256" key="9">
    <source>
        <dbReference type="SAM" id="MobiDB-lite"/>
    </source>
</evidence>
<dbReference type="InterPro" id="IPR001452">
    <property type="entry name" value="SH3_domain"/>
</dbReference>
<keyword evidence="4" id="KW-0963">Cytoplasm</keyword>
<dbReference type="InterPro" id="IPR036028">
    <property type="entry name" value="SH3-like_dom_sf"/>
</dbReference>
<dbReference type="GO" id="GO:0045211">
    <property type="term" value="C:postsynaptic membrane"/>
    <property type="evidence" value="ECO:0007669"/>
    <property type="project" value="TreeGrafter"/>
</dbReference>